<dbReference type="Gene3D" id="3.30.230.10">
    <property type="match status" value="1"/>
</dbReference>
<comment type="subcellular location">
    <subcellularLocation>
        <location evidence="1">Nucleus</location>
    </subcellularLocation>
</comment>
<dbReference type="InterPro" id="IPR014762">
    <property type="entry name" value="DNA_mismatch_repair_CS"/>
</dbReference>
<comment type="similarity">
    <text evidence="2">Belongs to the DNA mismatch repair MutL/HexB family.</text>
</comment>
<keyword evidence="9" id="KW-1185">Reference proteome</keyword>
<reference evidence="8 9" key="1">
    <citation type="submission" date="2017-03" db="EMBL/GenBank/DDBJ databases">
        <title>An alternative strategy for trypanosome survival in the mammalian bloodstream revealed through genome and transcriptome analysis of the ubiquitous bovine parasite Trypanosoma (Megatrypanum) theileri.</title>
        <authorList>
            <person name="Kelly S."/>
            <person name="Ivens A."/>
            <person name="Mott A."/>
            <person name="O'Neill E."/>
            <person name="Emms D."/>
            <person name="Macleod O."/>
            <person name="Voorheis P."/>
            <person name="Matthews J."/>
            <person name="Matthews K."/>
            <person name="Carrington M."/>
        </authorList>
    </citation>
    <scope>NUCLEOTIDE SEQUENCE [LARGE SCALE GENOMIC DNA]</scope>
    <source>
        <strain evidence="8">Edinburgh</strain>
    </source>
</reference>
<accession>A0A1X0NW59</accession>
<dbReference type="Pfam" id="PF01119">
    <property type="entry name" value="DNA_mis_repair"/>
    <property type="match status" value="1"/>
</dbReference>
<dbReference type="GO" id="GO:0032389">
    <property type="term" value="C:MutLalpha complex"/>
    <property type="evidence" value="ECO:0007669"/>
    <property type="project" value="TreeGrafter"/>
</dbReference>
<dbReference type="Gene3D" id="3.30.565.10">
    <property type="entry name" value="Histidine kinase-like ATPase, C-terminal domain"/>
    <property type="match status" value="1"/>
</dbReference>
<dbReference type="InterPro" id="IPR013507">
    <property type="entry name" value="DNA_mismatch_S5_2-like"/>
</dbReference>
<dbReference type="InterPro" id="IPR002099">
    <property type="entry name" value="MutL/Mlh/PMS"/>
</dbReference>
<dbReference type="EMBL" id="NBCO01000015">
    <property type="protein sequence ID" value="ORC88768.1"/>
    <property type="molecule type" value="Genomic_DNA"/>
</dbReference>
<gene>
    <name evidence="8" type="ORF">TM35_000151990</name>
</gene>
<evidence type="ECO:0000256" key="3">
    <source>
        <dbReference type="ARBA" id="ARBA00022763"/>
    </source>
</evidence>
<protein>
    <submittedName>
        <fullName evidence="8">Mismatch repair protein MLH1</fullName>
    </submittedName>
</protein>
<evidence type="ECO:0000256" key="4">
    <source>
        <dbReference type="ARBA" id="ARBA00023204"/>
    </source>
</evidence>
<dbReference type="PANTHER" id="PTHR10073">
    <property type="entry name" value="DNA MISMATCH REPAIR PROTEIN MLH, PMS, MUTL"/>
    <property type="match status" value="1"/>
</dbReference>
<keyword evidence="4" id="KW-0234">DNA repair</keyword>
<dbReference type="InterPro" id="IPR036890">
    <property type="entry name" value="HATPase_C_sf"/>
</dbReference>
<feature type="region of interest" description="Disordered" evidence="6">
    <location>
        <begin position="550"/>
        <end position="572"/>
    </location>
</feature>
<comment type="caution">
    <text evidence="8">The sequence shown here is derived from an EMBL/GenBank/DDBJ whole genome shotgun (WGS) entry which is preliminary data.</text>
</comment>
<evidence type="ECO:0000259" key="7">
    <source>
        <dbReference type="SMART" id="SM01340"/>
    </source>
</evidence>
<dbReference type="InterPro" id="IPR014721">
    <property type="entry name" value="Ribsml_uS5_D2-typ_fold_subgr"/>
</dbReference>
<evidence type="ECO:0000313" key="8">
    <source>
        <dbReference type="EMBL" id="ORC88768.1"/>
    </source>
</evidence>
<organism evidence="8 9">
    <name type="scientific">Trypanosoma theileri</name>
    <dbReference type="NCBI Taxonomy" id="67003"/>
    <lineage>
        <taxon>Eukaryota</taxon>
        <taxon>Discoba</taxon>
        <taxon>Euglenozoa</taxon>
        <taxon>Kinetoplastea</taxon>
        <taxon>Metakinetoplastina</taxon>
        <taxon>Trypanosomatida</taxon>
        <taxon>Trypanosomatidae</taxon>
        <taxon>Trypanosoma</taxon>
    </lineage>
</organism>
<dbReference type="STRING" id="67003.A0A1X0NW59"/>
<dbReference type="InterPro" id="IPR038973">
    <property type="entry name" value="MutL/Mlh/Pms-like"/>
</dbReference>
<dbReference type="SMART" id="SM01340">
    <property type="entry name" value="DNA_mis_repair"/>
    <property type="match status" value="1"/>
</dbReference>
<dbReference type="SUPFAM" id="SSF55874">
    <property type="entry name" value="ATPase domain of HSP90 chaperone/DNA topoisomerase II/histidine kinase"/>
    <property type="match status" value="1"/>
</dbReference>
<evidence type="ECO:0000313" key="9">
    <source>
        <dbReference type="Proteomes" id="UP000192257"/>
    </source>
</evidence>
<dbReference type="GeneID" id="39985631"/>
<dbReference type="GO" id="GO:0016887">
    <property type="term" value="F:ATP hydrolysis activity"/>
    <property type="evidence" value="ECO:0007669"/>
    <property type="project" value="InterPro"/>
</dbReference>
<dbReference type="AlphaFoldDB" id="A0A1X0NW59"/>
<dbReference type="Pfam" id="PF13589">
    <property type="entry name" value="HATPase_c_3"/>
    <property type="match status" value="1"/>
</dbReference>
<name>A0A1X0NW59_9TRYP</name>
<dbReference type="VEuPathDB" id="TriTrypDB:TM35_000151990"/>
<dbReference type="Pfam" id="PF16413">
    <property type="entry name" value="Mlh1_C"/>
    <property type="match status" value="1"/>
</dbReference>
<dbReference type="GO" id="GO:0140664">
    <property type="term" value="F:ATP-dependent DNA damage sensor activity"/>
    <property type="evidence" value="ECO:0007669"/>
    <property type="project" value="InterPro"/>
</dbReference>
<feature type="domain" description="DNA mismatch repair protein S5" evidence="7">
    <location>
        <begin position="264"/>
        <end position="405"/>
    </location>
</feature>
<evidence type="ECO:0000256" key="2">
    <source>
        <dbReference type="ARBA" id="ARBA00006082"/>
    </source>
</evidence>
<feature type="compositionally biased region" description="Low complexity" evidence="6">
    <location>
        <begin position="556"/>
        <end position="572"/>
    </location>
</feature>
<evidence type="ECO:0000256" key="5">
    <source>
        <dbReference type="ARBA" id="ARBA00023242"/>
    </source>
</evidence>
<evidence type="ECO:0000256" key="1">
    <source>
        <dbReference type="ARBA" id="ARBA00004123"/>
    </source>
</evidence>
<keyword evidence="5" id="KW-0539">Nucleus</keyword>
<dbReference type="GO" id="GO:0006298">
    <property type="term" value="P:mismatch repair"/>
    <property type="evidence" value="ECO:0007669"/>
    <property type="project" value="InterPro"/>
</dbReference>
<dbReference type="Proteomes" id="UP000192257">
    <property type="component" value="Unassembled WGS sequence"/>
</dbReference>
<proteinExistence type="inferred from homology"/>
<dbReference type="InterPro" id="IPR032189">
    <property type="entry name" value="Mlh1_C"/>
</dbReference>
<dbReference type="GO" id="GO:0030983">
    <property type="term" value="F:mismatched DNA binding"/>
    <property type="evidence" value="ECO:0007669"/>
    <property type="project" value="InterPro"/>
</dbReference>
<dbReference type="GO" id="GO:0005524">
    <property type="term" value="F:ATP binding"/>
    <property type="evidence" value="ECO:0007669"/>
    <property type="project" value="InterPro"/>
</dbReference>
<dbReference type="PANTHER" id="PTHR10073:SF12">
    <property type="entry name" value="DNA MISMATCH REPAIR PROTEIN MLH1"/>
    <property type="match status" value="1"/>
</dbReference>
<dbReference type="SUPFAM" id="SSF54211">
    <property type="entry name" value="Ribosomal protein S5 domain 2-like"/>
    <property type="match status" value="1"/>
</dbReference>
<sequence>MHVVKAGNMKPGSMRRIERLPESVVNRIAAGEVVQRPSAALKELLENALDAGSTCVQVLVQGGGLEVLQVSDDGNGIHYEDLPLLCERYATSKLRVFEDLTRISSFGFRGEALSSISYVARVTVTTMRRENNENSINEAVHTTTPSSLSSTIGTGTGTGSGATLAWRCHYVDGIMQGKPKPCAGNPGTCIRVEKMFYNAAVRRRALNKPSEEYSRIVAVLSRYALAFPTIAFSCRREEASNNSNSCGSKTDIFFPKNSTTLANIRLFYGAAIASHLHELKCAGTTIKTQTAISDIDNVLSISGVEGEGVFLISGYTSDVALVNRKPYLCVFVNNRLVESSVIKRAIDTVYSGILVGGNRPFTVLFITVPPDRVDVNIHPTKHEVCLLDEEIIVARLSESVREVLMITSARRQIDTRQMMSKAVSLGERGVQVQQLSSSQRSNMISSVGASGNGIAVAPCTVVRVEPQRGALDAFMLRRLSAPEEKLKSEETIHVKDEMRENGMSSSDKGNNRDDILTVNKEEVIPQVKQDNPIKMEDRTTTTVFSTEGVLERTTETETTTTTRTDMETNNHNINTNITSSLVASIMKLGTLLDDDGNTLDDEMDEEDGAGYVMQHFKRHRKEIQEAVGMPDESSNNNNNNNNNNTTIPTAALTTTTTTTTETVDPSHSSEVVPDAREDLLLTSVATIVSHIRQATSPTAQSLFEQLTYVGVLNNSTFLAQSGTTLYAIDTLRLVRLVVYQRIFLRWAVASLPTPPQVVLRDPIRVSDLLCFAIQHDVQPKCETSFSEEEVERTIRRMDRRLRHWRCMLMEYFAIEISEDGHLLALPFGLNASWPPVPRVIPLFIWKLAAEVPYGEDEVECFTAIAQHIANTLYGLSLHDSWMLTNSAISSDPETTGVAGVGVVNYSASSSSTSPSPLTSGEQESVPSYIDAIRFGLVSCATSVKFFIPPADILIDGSLRTVVSVEELYKVFERC</sequence>
<dbReference type="NCBIfam" id="TIGR00585">
    <property type="entry name" value="mutl"/>
    <property type="match status" value="1"/>
</dbReference>
<dbReference type="PROSITE" id="PS00058">
    <property type="entry name" value="DNA_MISMATCH_REPAIR_1"/>
    <property type="match status" value="1"/>
</dbReference>
<dbReference type="CDD" id="cd16926">
    <property type="entry name" value="HATPase_MutL-MLH-PMS-like"/>
    <property type="match status" value="1"/>
</dbReference>
<dbReference type="OrthoDB" id="10254304at2759"/>
<keyword evidence="3" id="KW-0227">DNA damage</keyword>
<dbReference type="InterPro" id="IPR020568">
    <property type="entry name" value="Ribosomal_Su5_D2-typ_SF"/>
</dbReference>
<evidence type="ECO:0000256" key="6">
    <source>
        <dbReference type="SAM" id="MobiDB-lite"/>
    </source>
</evidence>
<dbReference type="RefSeq" id="XP_028882834.1">
    <property type="nucleotide sequence ID" value="XM_029025851.1"/>
</dbReference>